<evidence type="ECO:0000313" key="21">
    <source>
        <dbReference type="EMBL" id="CAD8977022.1"/>
    </source>
</evidence>
<dbReference type="GO" id="GO:0046872">
    <property type="term" value="F:metal ion binding"/>
    <property type="evidence" value="ECO:0007669"/>
    <property type="project" value="UniProtKB-KW"/>
</dbReference>
<dbReference type="Pfam" id="PF01066">
    <property type="entry name" value="CDP-OH_P_transf"/>
    <property type="match status" value="1"/>
</dbReference>
<dbReference type="Gene3D" id="1.20.120.1760">
    <property type="match status" value="1"/>
</dbReference>
<keyword evidence="9" id="KW-0479">Metal-binding</keyword>
<dbReference type="EMBL" id="HBFX01046599">
    <property type="protein sequence ID" value="CAD8977022.1"/>
    <property type="molecule type" value="Transcribed_RNA"/>
</dbReference>
<evidence type="ECO:0000256" key="10">
    <source>
        <dbReference type="ARBA" id="ARBA00022842"/>
    </source>
</evidence>
<evidence type="ECO:0000256" key="6">
    <source>
        <dbReference type="ARBA" id="ARBA00022516"/>
    </source>
</evidence>
<evidence type="ECO:0000256" key="13">
    <source>
        <dbReference type="ARBA" id="ARBA00023136"/>
    </source>
</evidence>
<name>A0A6U2DK63_HEMAN</name>
<evidence type="ECO:0000256" key="5">
    <source>
        <dbReference type="ARBA" id="ARBA00013212"/>
    </source>
</evidence>
<keyword evidence="8 19" id="KW-0812">Transmembrane</keyword>
<dbReference type="GO" id="GO:0006661">
    <property type="term" value="P:phosphatidylinositol biosynthetic process"/>
    <property type="evidence" value="ECO:0007669"/>
    <property type="project" value="TreeGrafter"/>
</dbReference>
<comment type="subcellular location">
    <subcellularLocation>
        <location evidence="3">Membrane</location>
        <topology evidence="3">Multi-pass membrane protein</topology>
    </subcellularLocation>
</comment>
<keyword evidence="11 19" id="KW-1133">Transmembrane helix</keyword>
<evidence type="ECO:0000256" key="16">
    <source>
        <dbReference type="ARBA" id="ARBA00023264"/>
    </source>
</evidence>
<reference evidence="20" key="1">
    <citation type="submission" date="2021-01" db="EMBL/GenBank/DDBJ databases">
        <authorList>
            <person name="Corre E."/>
            <person name="Pelletier E."/>
            <person name="Niang G."/>
            <person name="Scheremetjew M."/>
            <person name="Finn R."/>
            <person name="Kale V."/>
            <person name="Holt S."/>
            <person name="Cochrane G."/>
            <person name="Meng A."/>
            <person name="Brown T."/>
            <person name="Cohen L."/>
        </authorList>
    </citation>
    <scope>NUCLEOTIDE SEQUENCE</scope>
    <source>
        <strain evidence="20">CCMP441</strain>
        <strain evidence="21">CCMP644</strain>
    </source>
</reference>
<evidence type="ECO:0000256" key="17">
    <source>
        <dbReference type="PIRNR" id="PIRNR000848"/>
    </source>
</evidence>
<comment type="cofactor">
    <cofactor evidence="2">
        <name>Mg(2+)</name>
        <dbReference type="ChEBI" id="CHEBI:18420"/>
    </cofactor>
</comment>
<keyword evidence="6 17" id="KW-0444">Lipid biosynthesis</keyword>
<feature type="transmembrane region" description="Helical" evidence="19">
    <location>
        <begin position="7"/>
        <end position="29"/>
    </location>
</feature>
<accession>A0A6U2DK63</accession>
<evidence type="ECO:0000313" key="20">
    <source>
        <dbReference type="EMBL" id="CAD8738930.1"/>
    </source>
</evidence>
<evidence type="ECO:0000256" key="2">
    <source>
        <dbReference type="ARBA" id="ARBA00001946"/>
    </source>
</evidence>
<dbReference type="FunFam" id="1.20.120.1760:FF:000003">
    <property type="entry name" value="CDP-diacylglycerol--inositol 3-phosphatidyltransferase"/>
    <property type="match status" value="1"/>
</dbReference>
<keyword evidence="16 17" id="KW-1208">Phospholipid metabolism</keyword>
<comment type="cofactor">
    <cofactor evidence="1">
        <name>Mn(2+)</name>
        <dbReference type="ChEBI" id="CHEBI:29035"/>
    </cofactor>
</comment>
<dbReference type="PANTHER" id="PTHR15362">
    <property type="entry name" value="PHOSPHATIDYLINOSITOL SYNTHASE"/>
    <property type="match status" value="1"/>
</dbReference>
<keyword evidence="15" id="KW-0464">Manganese</keyword>
<comment type="catalytic activity">
    <reaction evidence="17">
        <text>a CDP-1,2-diacyl-sn-glycerol + myo-inositol = a 1,2-diacyl-sn-glycero-3-phospho-(1D-myo-inositol) + CMP + H(+)</text>
        <dbReference type="Rhea" id="RHEA:11580"/>
        <dbReference type="ChEBI" id="CHEBI:15378"/>
        <dbReference type="ChEBI" id="CHEBI:17268"/>
        <dbReference type="ChEBI" id="CHEBI:57880"/>
        <dbReference type="ChEBI" id="CHEBI:58332"/>
        <dbReference type="ChEBI" id="CHEBI:60377"/>
        <dbReference type="EC" id="2.7.8.11"/>
    </reaction>
</comment>
<protein>
    <recommendedName>
        <fullName evidence="5 17">CDP-diacylglycerol--inositol 3-phosphatidyltransferase</fullName>
        <ecNumber evidence="5 17">2.7.8.11</ecNumber>
    </recommendedName>
</protein>
<keyword evidence="14 17" id="KW-0594">Phospholipid biosynthesis</keyword>
<dbReference type="InterPro" id="IPR000462">
    <property type="entry name" value="CDP-OH_P_trans"/>
</dbReference>
<evidence type="ECO:0000256" key="4">
    <source>
        <dbReference type="ARBA" id="ARBA00010441"/>
    </source>
</evidence>
<dbReference type="GO" id="GO:0005794">
    <property type="term" value="C:Golgi apparatus"/>
    <property type="evidence" value="ECO:0007669"/>
    <property type="project" value="TreeGrafter"/>
</dbReference>
<evidence type="ECO:0000256" key="14">
    <source>
        <dbReference type="ARBA" id="ARBA00023209"/>
    </source>
</evidence>
<dbReference type="PANTHER" id="PTHR15362:SF4">
    <property type="entry name" value="CDP-DIACYLGLYCEROL--INOSITOL 3-PHOSPHATIDYLTRANSFERASE"/>
    <property type="match status" value="1"/>
</dbReference>
<evidence type="ECO:0000256" key="8">
    <source>
        <dbReference type="ARBA" id="ARBA00022692"/>
    </source>
</evidence>
<dbReference type="InterPro" id="IPR043130">
    <property type="entry name" value="CDP-OH_PTrfase_TM_dom"/>
</dbReference>
<keyword evidence="13 17" id="KW-0472">Membrane</keyword>
<evidence type="ECO:0000256" key="18">
    <source>
        <dbReference type="RuleBase" id="RU003750"/>
    </source>
</evidence>
<dbReference type="GO" id="GO:0016020">
    <property type="term" value="C:membrane"/>
    <property type="evidence" value="ECO:0007669"/>
    <property type="project" value="UniProtKB-SubCell"/>
</dbReference>
<dbReference type="PIRSF" id="PIRSF000848">
    <property type="entry name" value="CDP_diag_ino_3_P"/>
    <property type="match status" value="1"/>
</dbReference>
<organism evidence="20">
    <name type="scientific">Hemiselmis andersenii</name>
    <name type="common">Cryptophyte alga</name>
    <dbReference type="NCBI Taxonomy" id="464988"/>
    <lineage>
        <taxon>Eukaryota</taxon>
        <taxon>Cryptophyceae</taxon>
        <taxon>Cryptomonadales</taxon>
        <taxon>Hemiselmidaceae</taxon>
        <taxon>Hemiselmis</taxon>
    </lineage>
</organism>
<evidence type="ECO:0000256" key="15">
    <source>
        <dbReference type="ARBA" id="ARBA00023211"/>
    </source>
</evidence>
<dbReference type="InterPro" id="IPR048254">
    <property type="entry name" value="CDP_ALCOHOL_P_TRANSF_CS"/>
</dbReference>
<evidence type="ECO:0000256" key="7">
    <source>
        <dbReference type="ARBA" id="ARBA00022679"/>
    </source>
</evidence>
<keyword evidence="7 17" id="KW-0808">Transferase</keyword>
<feature type="transmembrane region" description="Helical" evidence="19">
    <location>
        <begin position="35"/>
        <end position="58"/>
    </location>
</feature>
<evidence type="ECO:0000256" key="3">
    <source>
        <dbReference type="ARBA" id="ARBA00004141"/>
    </source>
</evidence>
<dbReference type="EMBL" id="HBFK01008992">
    <property type="protein sequence ID" value="CAD8738930.1"/>
    <property type="molecule type" value="Transcribed_RNA"/>
</dbReference>
<dbReference type="PROSITE" id="PS00379">
    <property type="entry name" value="CDP_ALCOHOL_P_TRANSF"/>
    <property type="match status" value="1"/>
</dbReference>
<dbReference type="EC" id="2.7.8.11" evidence="5 17"/>
<evidence type="ECO:0000256" key="19">
    <source>
        <dbReference type="SAM" id="Phobius"/>
    </source>
</evidence>
<feature type="transmembrane region" description="Helical" evidence="19">
    <location>
        <begin position="140"/>
        <end position="160"/>
    </location>
</feature>
<keyword evidence="10" id="KW-0460">Magnesium</keyword>
<gene>
    <name evidence="21" type="ORF">HAND00432_LOCUS28030</name>
    <name evidence="20" type="ORF">HAND1043_LOCUS5422</name>
</gene>
<evidence type="ECO:0000256" key="11">
    <source>
        <dbReference type="ARBA" id="ARBA00022989"/>
    </source>
</evidence>
<proteinExistence type="inferred from homology"/>
<comment type="similarity">
    <text evidence="4 17 18">Belongs to the CDP-alcohol phosphatidyltransferase class-I family.</text>
</comment>
<dbReference type="GO" id="GO:0003881">
    <property type="term" value="F:CDP-diacylglycerol-inositol 3-phosphatidyltransferase activity"/>
    <property type="evidence" value="ECO:0007669"/>
    <property type="project" value="UniProtKB-UniRule"/>
</dbReference>
<evidence type="ECO:0000256" key="1">
    <source>
        <dbReference type="ARBA" id="ARBA00001936"/>
    </source>
</evidence>
<sequence>MAKEENVFLFVPNVIGYVRIVAGILAFYYSHSCGLFWTCYFVSYFLDCIDGFAARYFGQATRFGQMLDMVTDRCCSACLFLVLAGLYPSQGFGFNMLLALDISSHYARVYSQLLGGISSHKSVDKQEVWLLRMYYGSQKVLFILCFLNESFFVILYVLAFNDRESPLFAARVRWLFEPVCLYVCAPGMVIKQLCNLLQLLSACGRIADYDKAARIAQKAQ</sequence>
<evidence type="ECO:0000256" key="12">
    <source>
        <dbReference type="ARBA" id="ARBA00023098"/>
    </source>
</evidence>
<evidence type="ECO:0000256" key="9">
    <source>
        <dbReference type="ARBA" id="ARBA00022723"/>
    </source>
</evidence>
<keyword evidence="12 17" id="KW-0443">Lipid metabolism</keyword>
<dbReference type="InterPro" id="IPR014387">
    <property type="entry name" value="CDP_diag_ino_3_P_euk"/>
</dbReference>
<dbReference type="AlphaFoldDB" id="A0A6U2DK63"/>